<reference evidence="3 4" key="1">
    <citation type="submission" date="2018-06" db="EMBL/GenBank/DDBJ databases">
        <authorList>
            <consortium name="Pathogen Informatics"/>
            <person name="Doyle S."/>
        </authorList>
    </citation>
    <scope>NUCLEOTIDE SEQUENCE [LARGE SCALE GENOMIC DNA]</scope>
    <source>
        <strain evidence="3 4">NCTC11179</strain>
    </source>
</reference>
<sequence>MKTVSKFLILAAVSIFTASCSSVRVSADYDKNINFTAYKTYAFFKEGIDNVKLNDLDKKRILLAIDQEMTAKGFTKTDSNPQLLVNIFTKSQQQVNVTTNNDYFYSRYGYYGWGYAPYWGPNSTTVSTSIEGKLYIDFIDTNKKALIWQGIGTGYIDNANTPEKKEAKIQDFVQKILSTYPPEVKK</sequence>
<feature type="domain" description="DUF4136" evidence="2">
    <location>
        <begin position="25"/>
        <end position="182"/>
    </location>
</feature>
<dbReference type="PROSITE" id="PS51257">
    <property type="entry name" value="PROKAR_LIPOPROTEIN"/>
    <property type="match status" value="1"/>
</dbReference>
<name>A0A378U151_MYROD</name>
<gene>
    <name evidence="3" type="ORF">NCTC11179_02367</name>
</gene>
<dbReference type="Gene3D" id="3.30.160.670">
    <property type="match status" value="1"/>
</dbReference>
<proteinExistence type="predicted"/>
<dbReference type="Pfam" id="PF13590">
    <property type="entry name" value="DUF4136"/>
    <property type="match status" value="1"/>
</dbReference>
<protein>
    <recommendedName>
        <fullName evidence="2">DUF4136 domain-containing protein</fullName>
    </recommendedName>
</protein>
<feature type="signal peptide" evidence="1">
    <location>
        <begin position="1"/>
        <end position="26"/>
    </location>
</feature>
<evidence type="ECO:0000313" key="3">
    <source>
        <dbReference type="EMBL" id="STZ68886.1"/>
    </source>
</evidence>
<dbReference type="InterPro" id="IPR025411">
    <property type="entry name" value="DUF4136"/>
</dbReference>
<feature type="chain" id="PRO_5016631577" description="DUF4136 domain-containing protein" evidence="1">
    <location>
        <begin position="27"/>
        <end position="186"/>
    </location>
</feature>
<evidence type="ECO:0000256" key="1">
    <source>
        <dbReference type="SAM" id="SignalP"/>
    </source>
</evidence>
<dbReference type="Proteomes" id="UP000255024">
    <property type="component" value="Unassembled WGS sequence"/>
</dbReference>
<keyword evidence="4" id="KW-1185">Reference proteome</keyword>
<evidence type="ECO:0000313" key="4">
    <source>
        <dbReference type="Proteomes" id="UP000255024"/>
    </source>
</evidence>
<dbReference type="RefSeq" id="WP_115091754.1">
    <property type="nucleotide sequence ID" value="NZ_CP068107.1"/>
</dbReference>
<dbReference type="AlphaFoldDB" id="A0A378U151"/>
<keyword evidence="1" id="KW-0732">Signal</keyword>
<evidence type="ECO:0000259" key="2">
    <source>
        <dbReference type="Pfam" id="PF13590"/>
    </source>
</evidence>
<organism evidence="3 4">
    <name type="scientific">Myroides odoratus</name>
    <name type="common">Flavobacterium odoratum</name>
    <dbReference type="NCBI Taxonomy" id="256"/>
    <lineage>
        <taxon>Bacteria</taxon>
        <taxon>Pseudomonadati</taxon>
        <taxon>Bacteroidota</taxon>
        <taxon>Flavobacteriia</taxon>
        <taxon>Flavobacteriales</taxon>
        <taxon>Flavobacteriaceae</taxon>
        <taxon>Myroides</taxon>
    </lineage>
</organism>
<accession>A0A378U151</accession>
<dbReference type="EMBL" id="UGQL01000002">
    <property type="protein sequence ID" value="STZ68886.1"/>
    <property type="molecule type" value="Genomic_DNA"/>
</dbReference>